<comment type="caution">
    <text evidence="2">The sequence shown here is derived from an EMBL/GenBank/DDBJ whole genome shotgun (WGS) entry which is preliminary data.</text>
</comment>
<organism evidence="2 3">
    <name type="scientific">Rotaria magnacalcarata</name>
    <dbReference type="NCBI Taxonomy" id="392030"/>
    <lineage>
        <taxon>Eukaryota</taxon>
        <taxon>Metazoa</taxon>
        <taxon>Spiralia</taxon>
        <taxon>Gnathifera</taxon>
        <taxon>Rotifera</taxon>
        <taxon>Eurotatoria</taxon>
        <taxon>Bdelloidea</taxon>
        <taxon>Philodinida</taxon>
        <taxon>Philodinidae</taxon>
        <taxon>Rotaria</taxon>
    </lineage>
</organism>
<protein>
    <submittedName>
        <fullName evidence="2">Uncharacterized protein</fullName>
    </submittedName>
</protein>
<feature type="region of interest" description="Disordered" evidence="1">
    <location>
        <begin position="1"/>
        <end position="42"/>
    </location>
</feature>
<evidence type="ECO:0000313" key="2">
    <source>
        <dbReference type="EMBL" id="CAF4900238.1"/>
    </source>
</evidence>
<evidence type="ECO:0000313" key="3">
    <source>
        <dbReference type="Proteomes" id="UP000681720"/>
    </source>
</evidence>
<dbReference type="Proteomes" id="UP000681720">
    <property type="component" value="Unassembled WGS sequence"/>
</dbReference>
<dbReference type="AlphaFoldDB" id="A0A8S3CA99"/>
<accession>A0A8S3CA99</accession>
<evidence type="ECO:0000256" key="1">
    <source>
        <dbReference type="SAM" id="MobiDB-lite"/>
    </source>
</evidence>
<sequence>MTMATEIKSRMSTVQSGTSNKPSSNVNVSGPGKPVQQPGGCC</sequence>
<gene>
    <name evidence="2" type="ORF">GIL414_LOCUS51800</name>
</gene>
<reference evidence="2" key="1">
    <citation type="submission" date="2021-02" db="EMBL/GenBank/DDBJ databases">
        <authorList>
            <person name="Nowell W R."/>
        </authorList>
    </citation>
    <scope>NUCLEOTIDE SEQUENCE</scope>
</reference>
<dbReference type="EMBL" id="CAJOBJ010175922">
    <property type="protein sequence ID" value="CAF4900238.1"/>
    <property type="molecule type" value="Genomic_DNA"/>
</dbReference>
<feature type="compositionally biased region" description="Polar residues" evidence="1">
    <location>
        <begin position="10"/>
        <end position="28"/>
    </location>
</feature>
<name>A0A8S3CA99_9BILA</name>
<proteinExistence type="predicted"/>
<feature type="non-terminal residue" evidence="2">
    <location>
        <position position="1"/>
    </location>
</feature>